<feature type="transmembrane region" description="Helical" evidence="1">
    <location>
        <begin position="81"/>
        <end position="103"/>
    </location>
</feature>
<reference evidence="3" key="1">
    <citation type="submission" date="2016-10" db="EMBL/GenBank/DDBJ databases">
        <authorList>
            <person name="Varghese N."/>
            <person name="Submissions S."/>
        </authorList>
    </citation>
    <scope>NUCLEOTIDE SEQUENCE [LARGE SCALE GENOMIC DNA]</scope>
    <source>
        <strain evidence="3">CGMCC 1.10118</strain>
    </source>
</reference>
<dbReference type="RefSeq" id="WP_089769047.1">
    <property type="nucleotide sequence ID" value="NZ_FNPB01000014.1"/>
</dbReference>
<feature type="transmembrane region" description="Helical" evidence="1">
    <location>
        <begin position="123"/>
        <end position="144"/>
    </location>
</feature>
<protein>
    <submittedName>
        <fullName evidence="2">Uncharacterized protein</fullName>
    </submittedName>
</protein>
<keyword evidence="1" id="KW-1133">Transmembrane helix</keyword>
<gene>
    <name evidence="2" type="ORF">SAMN04487946_11415</name>
</gene>
<evidence type="ECO:0000256" key="1">
    <source>
        <dbReference type="SAM" id="Phobius"/>
    </source>
</evidence>
<evidence type="ECO:0000313" key="3">
    <source>
        <dbReference type="Proteomes" id="UP000199170"/>
    </source>
</evidence>
<keyword evidence="3" id="KW-1185">Reference proteome</keyword>
<accession>A0A1H3JJM7</accession>
<dbReference type="EMBL" id="FNPB01000014">
    <property type="protein sequence ID" value="SDY40153.1"/>
    <property type="molecule type" value="Genomic_DNA"/>
</dbReference>
<keyword evidence="1" id="KW-0812">Transmembrane</keyword>
<proteinExistence type="predicted"/>
<keyword evidence="1" id="KW-0472">Membrane</keyword>
<feature type="transmembrane region" description="Helical" evidence="1">
    <location>
        <begin position="52"/>
        <end position="69"/>
    </location>
</feature>
<organism evidence="2 3">
    <name type="scientific">Halobellus clavatus</name>
    <dbReference type="NCBI Taxonomy" id="660517"/>
    <lineage>
        <taxon>Archaea</taxon>
        <taxon>Methanobacteriati</taxon>
        <taxon>Methanobacteriota</taxon>
        <taxon>Stenosarchaea group</taxon>
        <taxon>Halobacteria</taxon>
        <taxon>Halobacteriales</taxon>
        <taxon>Haloferacaceae</taxon>
        <taxon>Halobellus</taxon>
    </lineage>
</organism>
<dbReference type="AlphaFoldDB" id="A0A1H3JJM7"/>
<dbReference type="STRING" id="660517.SAMN04487946_11415"/>
<name>A0A1H3JJM7_9EURY</name>
<dbReference type="Proteomes" id="UP000199170">
    <property type="component" value="Unassembled WGS sequence"/>
</dbReference>
<sequence>MSRLADLSLEDLLTLGGPRIRGIVLFAGLGILALVNYLDLVGVLGLGWMNDTVGWAAAFWTGFVALLINSRRELHKRVKELGALLVLVFGLVAVGLVTSPGLGPTYWYHETLVGQLTWAAAPSVGNAGIVLGTAYLVVLGIEWISEYWYLRQTTAEERILEEDP</sequence>
<feature type="transmembrane region" description="Helical" evidence="1">
    <location>
        <begin position="23"/>
        <end position="46"/>
    </location>
</feature>
<evidence type="ECO:0000313" key="2">
    <source>
        <dbReference type="EMBL" id="SDY40153.1"/>
    </source>
</evidence>